<evidence type="ECO:0000313" key="2">
    <source>
        <dbReference type="EMBL" id="QQP38912.1"/>
    </source>
</evidence>
<evidence type="ECO:0000313" key="3">
    <source>
        <dbReference type="Proteomes" id="UP000595437"/>
    </source>
</evidence>
<feature type="region of interest" description="Disordered" evidence="1">
    <location>
        <begin position="132"/>
        <end position="151"/>
    </location>
</feature>
<feature type="non-terminal residue" evidence="2">
    <location>
        <position position="182"/>
    </location>
</feature>
<accession>A0A7T8GW69</accession>
<sequence>MEEGKRRRSLLRRRSSIASSNVPFEDQLSLISPDLPPEEHLRKLFHLCVRATAHSLKEKGEIEEETFGRFLGYERRPEEAPIAPRNLTPVILRNRERLKGIEGYVVEIERELSSWNEELEKRQSDYFVAKSDYKASQSSSSSSSSSNDGNEALLCKNMKNYLESIDESIAKGRSMLREHSLR</sequence>
<dbReference type="EMBL" id="CP045903">
    <property type="protein sequence ID" value="QQP38912.1"/>
    <property type="molecule type" value="Genomic_DNA"/>
</dbReference>
<dbReference type="Proteomes" id="UP000595437">
    <property type="component" value="Chromosome 14"/>
</dbReference>
<dbReference type="AlphaFoldDB" id="A0A7T8GW69"/>
<name>A0A7T8GW69_CALRO</name>
<organism evidence="2 3">
    <name type="scientific">Caligus rogercresseyi</name>
    <name type="common">Sea louse</name>
    <dbReference type="NCBI Taxonomy" id="217165"/>
    <lineage>
        <taxon>Eukaryota</taxon>
        <taxon>Metazoa</taxon>
        <taxon>Ecdysozoa</taxon>
        <taxon>Arthropoda</taxon>
        <taxon>Crustacea</taxon>
        <taxon>Multicrustacea</taxon>
        <taxon>Hexanauplia</taxon>
        <taxon>Copepoda</taxon>
        <taxon>Siphonostomatoida</taxon>
        <taxon>Caligidae</taxon>
        <taxon>Caligus</taxon>
    </lineage>
</organism>
<evidence type="ECO:0000256" key="1">
    <source>
        <dbReference type="SAM" id="MobiDB-lite"/>
    </source>
</evidence>
<protein>
    <submittedName>
        <fullName evidence="2">Uncharacterized protein</fullName>
    </submittedName>
</protein>
<keyword evidence="3" id="KW-1185">Reference proteome</keyword>
<gene>
    <name evidence="2" type="ORF">FKW44_019630</name>
</gene>
<proteinExistence type="predicted"/>
<feature type="compositionally biased region" description="Low complexity" evidence="1">
    <location>
        <begin position="136"/>
        <end position="146"/>
    </location>
</feature>
<reference evidence="3" key="1">
    <citation type="submission" date="2021-01" db="EMBL/GenBank/DDBJ databases">
        <title>Caligus Genome Assembly.</title>
        <authorList>
            <person name="Gallardo-Escarate C."/>
        </authorList>
    </citation>
    <scope>NUCLEOTIDE SEQUENCE [LARGE SCALE GENOMIC DNA]</scope>
</reference>